<name>A0A8J8NRZ3_HALGN</name>
<keyword evidence="3" id="KW-1185">Reference proteome</keyword>
<gene>
    <name evidence="2" type="ORF">FGO68_gene5549</name>
</gene>
<protein>
    <submittedName>
        <fullName evidence="2">Uncharacterized protein</fullName>
    </submittedName>
</protein>
<dbReference type="EMBL" id="RRYP01007529">
    <property type="protein sequence ID" value="TNV80423.1"/>
    <property type="molecule type" value="Genomic_DNA"/>
</dbReference>
<feature type="transmembrane region" description="Helical" evidence="1">
    <location>
        <begin position="290"/>
        <end position="309"/>
    </location>
</feature>
<feature type="transmembrane region" description="Helical" evidence="1">
    <location>
        <begin position="143"/>
        <end position="164"/>
    </location>
</feature>
<accession>A0A8J8NRZ3</accession>
<feature type="transmembrane region" description="Helical" evidence="1">
    <location>
        <begin position="251"/>
        <end position="270"/>
    </location>
</feature>
<reference evidence="2" key="1">
    <citation type="submission" date="2019-06" db="EMBL/GenBank/DDBJ databases">
        <authorList>
            <person name="Zheng W."/>
        </authorList>
    </citation>
    <scope>NUCLEOTIDE SEQUENCE</scope>
    <source>
        <strain evidence="2">QDHG01</strain>
    </source>
</reference>
<dbReference type="Proteomes" id="UP000785679">
    <property type="component" value="Unassembled WGS sequence"/>
</dbReference>
<comment type="caution">
    <text evidence="2">The sequence shown here is derived from an EMBL/GenBank/DDBJ whole genome shotgun (WGS) entry which is preliminary data.</text>
</comment>
<evidence type="ECO:0000256" key="1">
    <source>
        <dbReference type="SAM" id="Phobius"/>
    </source>
</evidence>
<keyword evidence="1" id="KW-0472">Membrane</keyword>
<evidence type="ECO:0000313" key="2">
    <source>
        <dbReference type="EMBL" id="TNV80423.1"/>
    </source>
</evidence>
<keyword evidence="1" id="KW-0812">Transmembrane</keyword>
<organism evidence="2 3">
    <name type="scientific">Halteria grandinella</name>
    <dbReference type="NCBI Taxonomy" id="5974"/>
    <lineage>
        <taxon>Eukaryota</taxon>
        <taxon>Sar</taxon>
        <taxon>Alveolata</taxon>
        <taxon>Ciliophora</taxon>
        <taxon>Intramacronucleata</taxon>
        <taxon>Spirotrichea</taxon>
        <taxon>Stichotrichia</taxon>
        <taxon>Sporadotrichida</taxon>
        <taxon>Halteriidae</taxon>
        <taxon>Halteria</taxon>
    </lineage>
</organism>
<proteinExistence type="predicted"/>
<keyword evidence="1" id="KW-1133">Transmembrane helix</keyword>
<dbReference type="AlphaFoldDB" id="A0A8J8NRZ3"/>
<evidence type="ECO:0000313" key="3">
    <source>
        <dbReference type="Proteomes" id="UP000785679"/>
    </source>
</evidence>
<sequence length="310" mass="34047">MVDQALAASYCGLPSLCLMQVGAGCASRIAIDFTRSFDFAALVALVGRIISRFLIRQKRGRRLNLIQFFSVPQWEMWAVAAQEAVIVEGLSHGQVLHVSSGSKLSFLSTSPNILRSTSMSFCSLLPCFMPGNSQLMSMTLLSYSLESLSALTLMFLHILTLICFTSFSQRLLSRSILMSAFSLAWNASLSRCTLALVGPCLTNQTVLMFLEISTCCWHLQSSLIDWFTMILRLHTKGLMVVCEESAHSSNLTVILYLIITALFLGPKYIILLGSHLGSQNVNGKLYCPTLAYPLGNACIAILLTMISCFP</sequence>